<feature type="region of interest" description="Disordered" evidence="1">
    <location>
        <begin position="90"/>
        <end position="112"/>
    </location>
</feature>
<dbReference type="AlphaFoldDB" id="A0AAJ5D5C0"/>
<organism evidence="2 3">
    <name type="scientific">Ralstonia mannitolilytica</name>
    <dbReference type="NCBI Taxonomy" id="105219"/>
    <lineage>
        <taxon>Bacteria</taxon>
        <taxon>Pseudomonadati</taxon>
        <taxon>Pseudomonadota</taxon>
        <taxon>Betaproteobacteria</taxon>
        <taxon>Burkholderiales</taxon>
        <taxon>Burkholderiaceae</taxon>
        <taxon>Ralstonia</taxon>
    </lineage>
</organism>
<dbReference type="Proteomes" id="UP000255008">
    <property type="component" value="Unassembled WGS sequence"/>
</dbReference>
<dbReference type="EMBL" id="UGVE01000001">
    <property type="protein sequence ID" value="SUD97224.1"/>
    <property type="molecule type" value="Genomic_DNA"/>
</dbReference>
<comment type="caution">
    <text evidence="2">The sequence shown here is derived from an EMBL/GenBank/DDBJ whole genome shotgun (WGS) entry which is preliminary data.</text>
</comment>
<gene>
    <name evidence="2" type="ORF">NCTC10894_01576</name>
</gene>
<name>A0AAJ5D5C0_9RALS</name>
<evidence type="ECO:0000256" key="1">
    <source>
        <dbReference type="SAM" id="MobiDB-lite"/>
    </source>
</evidence>
<reference evidence="2 3" key="1">
    <citation type="submission" date="2018-06" db="EMBL/GenBank/DDBJ databases">
        <authorList>
            <consortium name="Pathogen Informatics"/>
            <person name="Doyle S."/>
        </authorList>
    </citation>
    <scope>NUCLEOTIDE SEQUENCE [LARGE SCALE GENOMIC DNA]</scope>
    <source>
        <strain evidence="2 3">NCTC10894</strain>
    </source>
</reference>
<dbReference type="KEGG" id="rmn:TK49_12115"/>
<evidence type="ECO:0000313" key="3">
    <source>
        <dbReference type="Proteomes" id="UP000255008"/>
    </source>
</evidence>
<evidence type="ECO:0000313" key="2">
    <source>
        <dbReference type="EMBL" id="SUD97224.1"/>
    </source>
</evidence>
<sequence length="112" mass="11761">MVKIARDVVDVLTQLLAFLGRQLALRTWSIGVLATAVFHGGGTSAALFAASAVRLPLPAPFLRSTGLHGMSAAEKAAEAAKTAAVATRVRRQASHAQAGRTSQQHQMPPKYS</sequence>
<accession>A0AAJ5D5C0</accession>
<proteinExistence type="predicted"/>
<protein>
    <submittedName>
        <fullName evidence="2">Uncharacterized protein</fullName>
    </submittedName>
</protein>